<evidence type="ECO:0000256" key="5">
    <source>
        <dbReference type="ARBA" id="ARBA00012093"/>
    </source>
</evidence>
<keyword evidence="9" id="KW-0456">Lyase</keyword>
<evidence type="ECO:0000256" key="3">
    <source>
        <dbReference type="ARBA" id="ARBA00004742"/>
    </source>
</evidence>
<comment type="pathway">
    <text evidence="3">Carbohydrate biosynthesis; gluconeogenesis.</text>
</comment>
<dbReference type="OrthoDB" id="7773036at2759"/>
<dbReference type="Proteomes" id="UP000449547">
    <property type="component" value="Unassembled WGS sequence"/>
</dbReference>
<dbReference type="PROSITE" id="PS00165">
    <property type="entry name" value="DEHYDRATASE_SER_THR"/>
    <property type="match status" value="1"/>
</dbReference>
<dbReference type="AlphaFoldDB" id="A0A642UIH9"/>
<dbReference type="GO" id="GO:0030170">
    <property type="term" value="F:pyridoxal phosphate binding"/>
    <property type="evidence" value="ECO:0007669"/>
    <property type="project" value="InterPro"/>
</dbReference>
<protein>
    <recommendedName>
        <fullName evidence="5">L-serine ammonia-lyase</fullName>
        <ecNumber evidence="5">4.3.1.17</ecNumber>
    </recommendedName>
</protein>
<dbReference type="Pfam" id="PF00291">
    <property type="entry name" value="PALP"/>
    <property type="match status" value="1"/>
</dbReference>
<dbReference type="Gene3D" id="3.40.50.1100">
    <property type="match status" value="2"/>
</dbReference>
<comment type="cofactor">
    <cofactor evidence="1">
        <name>pyridoxal 5'-phosphate</name>
        <dbReference type="ChEBI" id="CHEBI:597326"/>
    </cofactor>
</comment>
<evidence type="ECO:0000256" key="7">
    <source>
        <dbReference type="ARBA" id="ARBA00022490"/>
    </source>
</evidence>
<evidence type="ECO:0000256" key="6">
    <source>
        <dbReference type="ARBA" id="ARBA00022432"/>
    </source>
</evidence>
<dbReference type="GO" id="GO:0004794">
    <property type="term" value="F:threonine deaminase activity"/>
    <property type="evidence" value="ECO:0007669"/>
    <property type="project" value="TreeGrafter"/>
</dbReference>
<evidence type="ECO:0000256" key="10">
    <source>
        <dbReference type="ARBA" id="ARBA00049406"/>
    </source>
</evidence>
<reference evidence="12 13" key="1">
    <citation type="submission" date="2019-07" db="EMBL/GenBank/DDBJ databases">
        <title>Genome assembly of two rare yeast pathogens: Diutina rugosa and Trichomonascus ciferrii.</title>
        <authorList>
            <person name="Mixao V."/>
            <person name="Saus E."/>
            <person name="Hansen A."/>
            <person name="Lass-Flor C."/>
            <person name="Gabaldon T."/>
        </authorList>
    </citation>
    <scope>NUCLEOTIDE SEQUENCE [LARGE SCALE GENOMIC DNA]</scope>
    <source>
        <strain evidence="12 13">CBS 613</strain>
    </source>
</reference>
<dbReference type="PANTHER" id="PTHR48078">
    <property type="entry name" value="THREONINE DEHYDRATASE, MITOCHONDRIAL-RELATED"/>
    <property type="match status" value="1"/>
</dbReference>
<dbReference type="GO" id="GO:0003941">
    <property type="term" value="F:L-serine ammonia-lyase activity"/>
    <property type="evidence" value="ECO:0007669"/>
    <property type="project" value="UniProtKB-EC"/>
</dbReference>
<comment type="catalytic activity">
    <reaction evidence="10">
        <text>L-serine = pyruvate + NH4(+)</text>
        <dbReference type="Rhea" id="RHEA:19169"/>
        <dbReference type="ChEBI" id="CHEBI:15361"/>
        <dbReference type="ChEBI" id="CHEBI:28938"/>
        <dbReference type="ChEBI" id="CHEBI:33384"/>
        <dbReference type="EC" id="4.3.1.17"/>
    </reaction>
</comment>
<dbReference type="GO" id="GO:0005737">
    <property type="term" value="C:cytoplasm"/>
    <property type="evidence" value="ECO:0007669"/>
    <property type="project" value="UniProtKB-SubCell"/>
</dbReference>
<evidence type="ECO:0000313" key="13">
    <source>
        <dbReference type="Proteomes" id="UP000449547"/>
    </source>
</evidence>
<comment type="subcellular location">
    <subcellularLocation>
        <location evidence="2">Cytoplasm</location>
    </subcellularLocation>
</comment>
<keyword evidence="13" id="KW-1185">Reference proteome</keyword>
<dbReference type="VEuPathDB" id="FungiDB:DIURU_004270"/>
<dbReference type="GO" id="GO:0006567">
    <property type="term" value="P:L-threonine catabolic process"/>
    <property type="evidence" value="ECO:0007669"/>
    <property type="project" value="TreeGrafter"/>
</dbReference>
<dbReference type="RefSeq" id="XP_034011004.1">
    <property type="nucleotide sequence ID" value="XM_034157125.1"/>
</dbReference>
<organism evidence="12 13">
    <name type="scientific">Diutina rugosa</name>
    <name type="common">Yeast</name>
    <name type="synonym">Candida rugosa</name>
    <dbReference type="NCBI Taxonomy" id="5481"/>
    <lineage>
        <taxon>Eukaryota</taxon>
        <taxon>Fungi</taxon>
        <taxon>Dikarya</taxon>
        <taxon>Ascomycota</taxon>
        <taxon>Saccharomycotina</taxon>
        <taxon>Pichiomycetes</taxon>
        <taxon>Debaryomycetaceae</taxon>
        <taxon>Diutina</taxon>
    </lineage>
</organism>
<evidence type="ECO:0000256" key="8">
    <source>
        <dbReference type="ARBA" id="ARBA00022898"/>
    </source>
</evidence>
<keyword evidence="7" id="KW-0963">Cytoplasm</keyword>
<dbReference type="GO" id="GO:0006565">
    <property type="term" value="P:L-serine catabolic process"/>
    <property type="evidence" value="ECO:0007669"/>
    <property type="project" value="TreeGrafter"/>
</dbReference>
<gene>
    <name evidence="12" type="ORF">DIURU_004270</name>
</gene>
<comment type="similarity">
    <text evidence="4">Belongs to the serine/threonine dehydratase family.</text>
</comment>
<dbReference type="OMA" id="AEQGCEH"/>
<dbReference type="SUPFAM" id="SSF53686">
    <property type="entry name" value="Tryptophan synthase beta subunit-like PLP-dependent enzymes"/>
    <property type="match status" value="1"/>
</dbReference>
<feature type="domain" description="Tryptophan synthase beta chain-like PALP" evidence="11">
    <location>
        <begin position="33"/>
        <end position="332"/>
    </location>
</feature>
<dbReference type="PANTHER" id="PTHR48078:SF2">
    <property type="entry name" value="CATABOLIC L-SERINE_THREONINE DEHYDRATASE"/>
    <property type="match status" value="1"/>
</dbReference>
<evidence type="ECO:0000256" key="4">
    <source>
        <dbReference type="ARBA" id="ARBA00010869"/>
    </source>
</evidence>
<keyword evidence="8" id="KW-0663">Pyridoxal phosphate</keyword>
<sequence length="355" mass="38662">MSMSSLQIQPSALPAPHITTSLCDATNKLPMTPPCRVLLKNDLEQPSGSFKLRGIGHLIHSQLEAANARRCKKEVQVFASSGGNAGLAAAYAAHFYGLKCTVVLPVIAKEVVKQQLKSYNAEMILFGNNIFEADQHLRNILESIDTDKILPIYCHPFDNPLIWEGHASLVDELVQQQLTPEEVPHLKGIVCSCGGGGLYNGIYQGLQRNGIHDSEVLLIETAQAPTLYETVKADKLITLKSVKSMATSLACSYTTQTSLNNFKNSDVVKTHLEVIDDADALKGCVDYYDKIGKIVEPACGASTSVVFNRMDLLFKHFGHLQPDDIVVIVVCGGSCSTGDDLSQYRSMLARADNKL</sequence>
<dbReference type="FunFam" id="3.40.50.1100:FF:000040">
    <property type="entry name" value="L-serine dehydratase, putative"/>
    <property type="match status" value="1"/>
</dbReference>
<dbReference type="GO" id="GO:0009097">
    <property type="term" value="P:isoleucine biosynthetic process"/>
    <property type="evidence" value="ECO:0007669"/>
    <property type="project" value="TreeGrafter"/>
</dbReference>
<evidence type="ECO:0000313" key="12">
    <source>
        <dbReference type="EMBL" id="KAA8899603.1"/>
    </source>
</evidence>
<keyword evidence="6" id="KW-0312">Gluconeogenesis</keyword>
<dbReference type="EMBL" id="SWFT01000122">
    <property type="protein sequence ID" value="KAA8899603.1"/>
    <property type="molecule type" value="Genomic_DNA"/>
</dbReference>
<evidence type="ECO:0000256" key="9">
    <source>
        <dbReference type="ARBA" id="ARBA00023239"/>
    </source>
</evidence>
<dbReference type="EC" id="4.3.1.17" evidence="5"/>
<evidence type="ECO:0000259" key="11">
    <source>
        <dbReference type="Pfam" id="PF00291"/>
    </source>
</evidence>
<evidence type="ECO:0000256" key="1">
    <source>
        <dbReference type="ARBA" id="ARBA00001933"/>
    </source>
</evidence>
<dbReference type="GeneID" id="54782921"/>
<comment type="caution">
    <text evidence="12">The sequence shown here is derived from an EMBL/GenBank/DDBJ whole genome shotgun (WGS) entry which is preliminary data.</text>
</comment>
<name>A0A642UIH9_DIURU</name>
<dbReference type="InterPro" id="IPR050147">
    <property type="entry name" value="Ser/Thr_Dehydratase"/>
</dbReference>
<dbReference type="InterPro" id="IPR001926">
    <property type="entry name" value="TrpB-like_PALP"/>
</dbReference>
<dbReference type="InterPro" id="IPR000634">
    <property type="entry name" value="Ser/Thr_deHydtase_PyrdxlP-BS"/>
</dbReference>
<evidence type="ECO:0000256" key="2">
    <source>
        <dbReference type="ARBA" id="ARBA00004496"/>
    </source>
</evidence>
<accession>A0A642UIH9</accession>
<dbReference type="InterPro" id="IPR036052">
    <property type="entry name" value="TrpB-like_PALP_sf"/>
</dbReference>
<dbReference type="GO" id="GO:0006094">
    <property type="term" value="P:gluconeogenesis"/>
    <property type="evidence" value="ECO:0007669"/>
    <property type="project" value="UniProtKB-KW"/>
</dbReference>
<proteinExistence type="inferred from homology"/>